<protein>
    <submittedName>
        <fullName evidence="2">Uncharacterized protein</fullName>
    </submittedName>
</protein>
<sequence>MIQLFLKAKHWQLFIIMLGIPLIFQVYFLTRIFRIQTPMEQLSGSEGYTEVVSEKFILFDFFPFITIFFILIFFGWIWSIAIGLQQSNPNGIKMKVGKFKILFFIPLVYIVLMMVFMSRFSPEILPRGFSISGYIFAIILPLHLLSMFCILYSMYFAAKTFKTAELQRKVEFGDFAGEFFLLWFYFIGIWIIQPKENKLYEKEKTTSYIE</sequence>
<gene>
    <name evidence="2" type="ORF">SAMN04488010_2490</name>
</gene>
<keyword evidence="3" id="KW-1185">Reference proteome</keyword>
<feature type="transmembrane region" description="Helical" evidence="1">
    <location>
        <begin position="101"/>
        <end position="121"/>
    </location>
</feature>
<feature type="transmembrane region" description="Helical" evidence="1">
    <location>
        <begin position="12"/>
        <end position="33"/>
    </location>
</feature>
<name>A0A1I6J9P2_9FLAO</name>
<keyword evidence="1" id="KW-0472">Membrane</keyword>
<organism evidence="2 3">
    <name type="scientific">Maribacter stanieri</name>
    <dbReference type="NCBI Taxonomy" id="440514"/>
    <lineage>
        <taxon>Bacteria</taxon>
        <taxon>Pseudomonadati</taxon>
        <taxon>Bacteroidota</taxon>
        <taxon>Flavobacteriia</taxon>
        <taxon>Flavobacteriales</taxon>
        <taxon>Flavobacteriaceae</taxon>
        <taxon>Maribacter</taxon>
    </lineage>
</organism>
<dbReference type="RefSeq" id="WP_091903280.1">
    <property type="nucleotide sequence ID" value="NZ_FOYX01000002.1"/>
</dbReference>
<dbReference type="AlphaFoldDB" id="A0A1I6J9P2"/>
<feature type="transmembrane region" description="Helical" evidence="1">
    <location>
        <begin position="175"/>
        <end position="192"/>
    </location>
</feature>
<feature type="transmembrane region" description="Helical" evidence="1">
    <location>
        <begin position="61"/>
        <end position="81"/>
    </location>
</feature>
<evidence type="ECO:0000313" key="2">
    <source>
        <dbReference type="EMBL" id="SFR75697.1"/>
    </source>
</evidence>
<reference evidence="3" key="1">
    <citation type="submission" date="2016-10" db="EMBL/GenBank/DDBJ databases">
        <authorList>
            <person name="Varghese N."/>
            <person name="Submissions S."/>
        </authorList>
    </citation>
    <scope>NUCLEOTIDE SEQUENCE [LARGE SCALE GENOMIC DNA]</scope>
    <source>
        <strain evidence="3">DSM 19891</strain>
    </source>
</reference>
<feature type="transmembrane region" description="Helical" evidence="1">
    <location>
        <begin position="133"/>
        <end position="155"/>
    </location>
</feature>
<dbReference type="EMBL" id="FOYX01000002">
    <property type="protein sequence ID" value="SFR75697.1"/>
    <property type="molecule type" value="Genomic_DNA"/>
</dbReference>
<keyword evidence="1" id="KW-1133">Transmembrane helix</keyword>
<dbReference type="STRING" id="440514.SAMN04488010_2490"/>
<keyword evidence="1" id="KW-0812">Transmembrane</keyword>
<dbReference type="Proteomes" id="UP000199462">
    <property type="component" value="Unassembled WGS sequence"/>
</dbReference>
<accession>A0A1I6J9P2</accession>
<evidence type="ECO:0000313" key="3">
    <source>
        <dbReference type="Proteomes" id="UP000199462"/>
    </source>
</evidence>
<proteinExistence type="predicted"/>
<evidence type="ECO:0000256" key="1">
    <source>
        <dbReference type="SAM" id="Phobius"/>
    </source>
</evidence>